<evidence type="ECO:0000256" key="1">
    <source>
        <dbReference type="SAM" id="Phobius"/>
    </source>
</evidence>
<keyword evidence="1" id="KW-0472">Membrane</keyword>
<dbReference type="AlphaFoldDB" id="A0A197JTI7"/>
<keyword evidence="1" id="KW-1133">Transmembrane helix</keyword>
<keyword evidence="1" id="KW-0812">Transmembrane</keyword>
<keyword evidence="3" id="KW-1185">Reference proteome</keyword>
<name>A0A197JTI7_9FUNG</name>
<dbReference type="EMBL" id="KV442048">
    <property type="protein sequence ID" value="OAQ28520.1"/>
    <property type="molecule type" value="Genomic_DNA"/>
</dbReference>
<organism evidence="2 3">
    <name type="scientific">Linnemannia elongata AG-77</name>
    <dbReference type="NCBI Taxonomy" id="1314771"/>
    <lineage>
        <taxon>Eukaryota</taxon>
        <taxon>Fungi</taxon>
        <taxon>Fungi incertae sedis</taxon>
        <taxon>Mucoromycota</taxon>
        <taxon>Mortierellomycotina</taxon>
        <taxon>Mortierellomycetes</taxon>
        <taxon>Mortierellales</taxon>
        <taxon>Mortierellaceae</taxon>
        <taxon>Linnemannia</taxon>
    </lineage>
</organism>
<evidence type="ECO:0000313" key="3">
    <source>
        <dbReference type="Proteomes" id="UP000078512"/>
    </source>
</evidence>
<feature type="transmembrane region" description="Helical" evidence="1">
    <location>
        <begin position="22"/>
        <end position="48"/>
    </location>
</feature>
<protein>
    <submittedName>
        <fullName evidence="2">Uncharacterized protein</fullName>
    </submittedName>
</protein>
<reference evidence="2 3" key="1">
    <citation type="submission" date="2016-05" db="EMBL/GenBank/DDBJ databases">
        <title>Genome sequencing reveals origins of a unique bacterial endosymbiosis in the earliest lineages of terrestrial Fungi.</title>
        <authorList>
            <consortium name="DOE Joint Genome Institute"/>
            <person name="Uehling J."/>
            <person name="Gryganskyi A."/>
            <person name="Hameed K."/>
            <person name="Tschaplinski T."/>
            <person name="Misztal P."/>
            <person name="Wu S."/>
            <person name="Desiro A."/>
            <person name="Vande Pol N."/>
            <person name="Du Z.-Y."/>
            <person name="Zienkiewicz A."/>
            <person name="Zienkiewicz K."/>
            <person name="Morin E."/>
            <person name="Tisserant E."/>
            <person name="Splivallo R."/>
            <person name="Hainaut M."/>
            <person name="Henrissat B."/>
            <person name="Ohm R."/>
            <person name="Kuo A."/>
            <person name="Yan J."/>
            <person name="Lipzen A."/>
            <person name="Nolan M."/>
            <person name="Labutti K."/>
            <person name="Barry K."/>
            <person name="Goldstein A."/>
            <person name="Labbe J."/>
            <person name="Schadt C."/>
            <person name="Tuskan G."/>
            <person name="Grigoriev I."/>
            <person name="Martin F."/>
            <person name="Vilgalys R."/>
            <person name="Bonito G."/>
        </authorList>
    </citation>
    <scope>NUCLEOTIDE SEQUENCE [LARGE SCALE GENOMIC DNA]</scope>
    <source>
        <strain evidence="2 3">AG-77</strain>
    </source>
</reference>
<accession>A0A197JTI7</accession>
<dbReference type="Proteomes" id="UP000078512">
    <property type="component" value="Unassembled WGS sequence"/>
</dbReference>
<proteinExistence type="predicted"/>
<sequence>MSHNFTTSPASFTLTSFIVSPFLFPLPFFSLSVPFPCSFFMSLLFYAFKKQKKKKKKKNTTPAEETENSQSGMSTYLSCSCHHFLYFSYCSRYFPPFPSLCHLAFIYSALGTAALLFPLNPPSLHPAPLFFFFMRPV</sequence>
<evidence type="ECO:0000313" key="2">
    <source>
        <dbReference type="EMBL" id="OAQ28520.1"/>
    </source>
</evidence>
<feature type="transmembrane region" description="Helical" evidence="1">
    <location>
        <begin position="100"/>
        <end position="119"/>
    </location>
</feature>
<gene>
    <name evidence="2" type="ORF">K457DRAFT_555217</name>
</gene>